<dbReference type="GO" id="GO:0046306">
    <property type="term" value="P:alkanesulfonate catabolic process"/>
    <property type="evidence" value="ECO:0007669"/>
    <property type="project" value="TreeGrafter"/>
</dbReference>
<reference evidence="6 7" key="1">
    <citation type="submission" date="2017-09" db="EMBL/GenBank/DDBJ databases">
        <authorList>
            <person name="Ehlers B."/>
            <person name="Leendertz F.H."/>
        </authorList>
    </citation>
    <scope>NUCLEOTIDE SEQUENCE [LARGE SCALE GENOMIC DNA]</scope>
    <source>
        <strain evidence="6 7">CGMCC 4.6857</strain>
    </source>
</reference>
<proteinExistence type="predicted"/>
<evidence type="ECO:0000256" key="3">
    <source>
        <dbReference type="ARBA" id="ARBA00023002"/>
    </source>
</evidence>
<dbReference type="GO" id="GO:0008726">
    <property type="term" value="F:alkanesulfonate monooxygenase activity"/>
    <property type="evidence" value="ECO:0007669"/>
    <property type="project" value="TreeGrafter"/>
</dbReference>
<dbReference type="Pfam" id="PF00296">
    <property type="entry name" value="Bac_luciferase"/>
    <property type="match status" value="1"/>
</dbReference>
<dbReference type="InterPro" id="IPR036661">
    <property type="entry name" value="Luciferase-like_sf"/>
</dbReference>
<keyword evidence="1" id="KW-0285">Flavoprotein</keyword>
<dbReference type="InterPro" id="IPR011251">
    <property type="entry name" value="Luciferase-like_dom"/>
</dbReference>
<dbReference type="AlphaFoldDB" id="A0A285IIK0"/>
<gene>
    <name evidence="6" type="ORF">SAMN05421748_108217</name>
</gene>
<accession>A0A285IIK0</accession>
<sequence>MTVALKDLGRAADDCGLHTLWVADHLIQADLAAKATDPMLEAYSILCFLSAVTSRVRLGAMVSPVTFRAPALLIKTVTTLDVLSGGRAWLGLGAGYQADEAAAIGLPLPPAGERFRLLEETLRLACAVWNGDSPLSHPAPVSRPPILIGGAGEQRTLRLMAAFAARCATLRSYGMDHVVVITRGRPVTPRDVELVAQAPGLIS</sequence>
<organism evidence="6 7">
    <name type="scientific">Paractinoplanes atraurantiacus</name>
    <dbReference type="NCBI Taxonomy" id="1036182"/>
    <lineage>
        <taxon>Bacteria</taxon>
        <taxon>Bacillati</taxon>
        <taxon>Actinomycetota</taxon>
        <taxon>Actinomycetes</taxon>
        <taxon>Micromonosporales</taxon>
        <taxon>Micromonosporaceae</taxon>
        <taxon>Paractinoplanes</taxon>
    </lineage>
</organism>
<name>A0A285IIK0_9ACTN</name>
<dbReference type="InterPro" id="IPR050172">
    <property type="entry name" value="SsuD_RutA_monooxygenase"/>
</dbReference>
<dbReference type="Gene3D" id="3.20.20.30">
    <property type="entry name" value="Luciferase-like domain"/>
    <property type="match status" value="1"/>
</dbReference>
<evidence type="ECO:0000256" key="1">
    <source>
        <dbReference type="ARBA" id="ARBA00022630"/>
    </source>
</evidence>
<keyword evidence="7" id="KW-1185">Reference proteome</keyword>
<protein>
    <submittedName>
        <fullName evidence="6">Luciferase-like monooxygenase</fullName>
    </submittedName>
</protein>
<evidence type="ECO:0000256" key="2">
    <source>
        <dbReference type="ARBA" id="ARBA00022643"/>
    </source>
</evidence>
<dbReference type="SUPFAM" id="SSF51679">
    <property type="entry name" value="Bacterial luciferase-like"/>
    <property type="match status" value="1"/>
</dbReference>
<evidence type="ECO:0000313" key="6">
    <source>
        <dbReference type="EMBL" id="SNY47799.1"/>
    </source>
</evidence>
<dbReference type="Proteomes" id="UP000219612">
    <property type="component" value="Unassembled WGS sequence"/>
</dbReference>
<keyword evidence="3" id="KW-0560">Oxidoreductase</keyword>
<dbReference type="OrthoDB" id="143323at2"/>
<evidence type="ECO:0000256" key="4">
    <source>
        <dbReference type="ARBA" id="ARBA00023033"/>
    </source>
</evidence>
<keyword evidence="2" id="KW-0288">FMN</keyword>
<keyword evidence="4 6" id="KW-0503">Monooxygenase</keyword>
<dbReference type="PANTHER" id="PTHR42847:SF4">
    <property type="entry name" value="ALKANESULFONATE MONOOXYGENASE-RELATED"/>
    <property type="match status" value="1"/>
</dbReference>
<evidence type="ECO:0000313" key="7">
    <source>
        <dbReference type="Proteomes" id="UP000219612"/>
    </source>
</evidence>
<dbReference type="PANTHER" id="PTHR42847">
    <property type="entry name" value="ALKANESULFONATE MONOOXYGENASE"/>
    <property type="match status" value="1"/>
</dbReference>
<evidence type="ECO:0000259" key="5">
    <source>
        <dbReference type="Pfam" id="PF00296"/>
    </source>
</evidence>
<dbReference type="RefSeq" id="WP_097321746.1">
    <property type="nucleotide sequence ID" value="NZ_OBDY01000008.1"/>
</dbReference>
<dbReference type="EMBL" id="OBDY01000008">
    <property type="protein sequence ID" value="SNY47799.1"/>
    <property type="molecule type" value="Genomic_DNA"/>
</dbReference>
<feature type="domain" description="Luciferase-like" evidence="5">
    <location>
        <begin position="5"/>
        <end position="164"/>
    </location>
</feature>